<dbReference type="SUPFAM" id="SSF55729">
    <property type="entry name" value="Acyl-CoA N-acyltransferases (Nat)"/>
    <property type="match status" value="1"/>
</dbReference>
<evidence type="ECO:0000256" key="10">
    <source>
        <dbReference type="ARBA" id="ARBA00023015"/>
    </source>
</evidence>
<dbReference type="PANTHER" id="PTHR10615:SF161">
    <property type="entry name" value="HISTONE ACETYLTRANSFERASE KAT7"/>
    <property type="match status" value="1"/>
</dbReference>
<feature type="compositionally biased region" description="Basic residues" evidence="14">
    <location>
        <begin position="87"/>
        <end position="98"/>
    </location>
</feature>
<dbReference type="GO" id="GO:0036409">
    <property type="term" value="C:histone H3-K14 acetyltransferase complex"/>
    <property type="evidence" value="ECO:0007669"/>
    <property type="project" value="TreeGrafter"/>
</dbReference>
<evidence type="ECO:0000256" key="6">
    <source>
        <dbReference type="ARBA" id="ARBA00022771"/>
    </source>
</evidence>
<feature type="domain" description="MYST-type HAT" evidence="15">
    <location>
        <begin position="304"/>
        <end position="537"/>
    </location>
</feature>
<evidence type="ECO:0000256" key="2">
    <source>
        <dbReference type="ARBA" id="ARBA00010107"/>
    </source>
</evidence>
<evidence type="ECO:0000313" key="17">
    <source>
        <dbReference type="Proteomes" id="UP000762676"/>
    </source>
</evidence>
<evidence type="ECO:0000256" key="12">
    <source>
        <dbReference type="ARBA" id="ARBA00023242"/>
    </source>
</evidence>
<dbReference type="GO" id="GO:0010484">
    <property type="term" value="F:histone H3 acetyltransferase activity"/>
    <property type="evidence" value="ECO:0007669"/>
    <property type="project" value="TreeGrafter"/>
</dbReference>
<dbReference type="GO" id="GO:0006357">
    <property type="term" value="P:regulation of transcription by RNA polymerase II"/>
    <property type="evidence" value="ECO:0007669"/>
    <property type="project" value="TreeGrafter"/>
</dbReference>
<dbReference type="InterPro" id="IPR016181">
    <property type="entry name" value="Acyl_CoA_acyltransferase"/>
</dbReference>
<evidence type="ECO:0000256" key="13">
    <source>
        <dbReference type="RuleBase" id="RU361211"/>
    </source>
</evidence>
<dbReference type="FunFam" id="3.40.630.30:FF:000001">
    <property type="entry name" value="Histone acetyltransferase"/>
    <property type="match status" value="1"/>
</dbReference>
<evidence type="ECO:0000256" key="1">
    <source>
        <dbReference type="ARBA" id="ARBA00004123"/>
    </source>
</evidence>
<evidence type="ECO:0000256" key="11">
    <source>
        <dbReference type="ARBA" id="ARBA00023163"/>
    </source>
</evidence>
<dbReference type="GO" id="GO:0003712">
    <property type="term" value="F:transcription coregulator activity"/>
    <property type="evidence" value="ECO:0007669"/>
    <property type="project" value="TreeGrafter"/>
</dbReference>
<comment type="similarity">
    <text evidence="2 13">Belongs to the MYST (SAS/MOZ) family.</text>
</comment>
<dbReference type="CDD" id="cd04301">
    <property type="entry name" value="NAT_SF"/>
    <property type="match status" value="1"/>
</dbReference>
<dbReference type="Pfam" id="PF17772">
    <property type="entry name" value="zf-MYST"/>
    <property type="match status" value="1"/>
</dbReference>
<dbReference type="PROSITE" id="PS51726">
    <property type="entry name" value="MYST_HAT"/>
    <property type="match status" value="1"/>
</dbReference>
<comment type="subcellular location">
    <subcellularLocation>
        <location evidence="1 13">Nucleus</location>
    </subcellularLocation>
</comment>
<dbReference type="EMBL" id="BMAT01000236">
    <property type="protein sequence ID" value="GFR62337.1"/>
    <property type="molecule type" value="Genomic_DNA"/>
</dbReference>
<dbReference type="Gene3D" id="3.40.630.30">
    <property type="match status" value="1"/>
</dbReference>
<comment type="catalytic activity">
    <reaction evidence="13">
        <text>L-lysyl-[protein] + acetyl-CoA = N(6)-acetyl-L-lysyl-[protein] + CoA + H(+)</text>
        <dbReference type="Rhea" id="RHEA:45948"/>
        <dbReference type="Rhea" id="RHEA-COMP:9752"/>
        <dbReference type="Rhea" id="RHEA-COMP:10731"/>
        <dbReference type="ChEBI" id="CHEBI:15378"/>
        <dbReference type="ChEBI" id="CHEBI:29969"/>
        <dbReference type="ChEBI" id="CHEBI:57287"/>
        <dbReference type="ChEBI" id="CHEBI:57288"/>
        <dbReference type="ChEBI" id="CHEBI:61930"/>
        <dbReference type="EC" id="2.3.1.48"/>
    </reaction>
</comment>
<accession>A0AAV4EMU1</accession>
<protein>
    <recommendedName>
        <fullName evidence="3 13">Histone acetyltransferase</fullName>
        <ecNumber evidence="3 13">2.3.1.48</ecNumber>
    </recommendedName>
</protein>
<name>A0AAV4EMU1_9GAST</name>
<dbReference type="PANTHER" id="PTHR10615">
    <property type="entry name" value="HISTONE ACETYLTRANSFERASE"/>
    <property type="match status" value="1"/>
</dbReference>
<feature type="region of interest" description="Disordered" evidence="14">
    <location>
        <begin position="222"/>
        <end position="252"/>
    </location>
</feature>
<keyword evidence="11" id="KW-0804">Transcription</keyword>
<evidence type="ECO:0000256" key="5">
    <source>
        <dbReference type="ARBA" id="ARBA00022723"/>
    </source>
</evidence>
<dbReference type="Proteomes" id="UP000762676">
    <property type="component" value="Unassembled WGS sequence"/>
</dbReference>
<dbReference type="Gene3D" id="4.10.320.30">
    <property type="match status" value="1"/>
</dbReference>
<dbReference type="Pfam" id="PF01530">
    <property type="entry name" value="zf-C2HC"/>
    <property type="match status" value="1"/>
</dbReference>
<sequence>MRRRKRPLELASDESDNSNGNDSEEDQPVQTTRMTRRSAASNIEPQSGNAHSLPKQRKVVRESVVSGSDSEEVPEIQGSKATDKNKQHSNRGKAKNPSKKPETKTVHFNGDINDEEDMDEENLMGLTERRATPKTNYDETSAHCPLPGCDSKGHLSGRHESHRTLTSCPLFHNTSAEECKTRFESRAKITEDKKKVLAELKDRRGLRHLIPSDSQKAKLEKVTKARSKKPEITEEVREEHRQHKQKHGNTRQPLITGLTSDYDYELFREAQARACELLKGLGMYSFSFGQQEHQMTQHYAKTDLQEYRIKKLEIGCFEINTWYSSPYPEEYARLPKIYLCEFCLKYMRTATILRRHMAKCLWRHPPGDEIYRKGSISFFEVDGKKNKVYCQNLCLLAKLFLDHKTLYFDVEPFLFYVMTENDNNGCHIVGYFSKEKNSFLNYNVSCILTLPQYMRQGFGKMLIDFSHIYRARGIEHLAMTGKINGKKSRGRQRTTYVDSLNAWANLEQHTRSQFMRSSCERQIWKTMTVNACSRHGT</sequence>
<evidence type="ECO:0000256" key="9">
    <source>
        <dbReference type="ARBA" id="ARBA00022990"/>
    </source>
</evidence>
<dbReference type="GO" id="GO:0010485">
    <property type="term" value="F:histone H4 acetyltransferase activity"/>
    <property type="evidence" value="ECO:0007669"/>
    <property type="project" value="TreeGrafter"/>
</dbReference>
<dbReference type="GO" id="GO:0008270">
    <property type="term" value="F:zinc ion binding"/>
    <property type="evidence" value="ECO:0007669"/>
    <property type="project" value="UniProtKB-KW"/>
</dbReference>
<reference evidence="16 17" key="1">
    <citation type="journal article" date="2021" name="Elife">
        <title>Chloroplast acquisition without the gene transfer in kleptoplastic sea slugs, Plakobranchus ocellatus.</title>
        <authorList>
            <person name="Maeda T."/>
            <person name="Takahashi S."/>
            <person name="Yoshida T."/>
            <person name="Shimamura S."/>
            <person name="Takaki Y."/>
            <person name="Nagai Y."/>
            <person name="Toyoda A."/>
            <person name="Suzuki Y."/>
            <person name="Arimoto A."/>
            <person name="Ishii H."/>
            <person name="Satoh N."/>
            <person name="Nishiyama T."/>
            <person name="Hasebe M."/>
            <person name="Maruyama T."/>
            <person name="Minagawa J."/>
            <person name="Obokata J."/>
            <person name="Shigenobu S."/>
        </authorList>
    </citation>
    <scope>NUCLEOTIDE SEQUENCE [LARGE SCALE GENOMIC DNA]</scope>
</reference>
<feature type="compositionally biased region" description="Polar residues" evidence="14">
    <location>
        <begin position="28"/>
        <end position="50"/>
    </location>
</feature>
<comment type="caution">
    <text evidence="16">The sequence shown here is derived from an EMBL/GenBank/DDBJ whole genome shotgun (WGS) entry which is preliminary data.</text>
</comment>
<keyword evidence="7" id="KW-0862">Zinc</keyword>
<dbReference type="Pfam" id="PF01853">
    <property type="entry name" value="MOZ_SAS"/>
    <property type="match status" value="1"/>
</dbReference>
<dbReference type="PROSITE" id="PS51802">
    <property type="entry name" value="ZF_CCHHC"/>
    <property type="match status" value="1"/>
</dbReference>
<dbReference type="SUPFAM" id="SSF103637">
    <property type="entry name" value="CCHHC domain"/>
    <property type="match status" value="1"/>
</dbReference>
<dbReference type="AlphaFoldDB" id="A0AAV4EMU1"/>
<keyword evidence="5" id="KW-0479">Metal-binding</keyword>
<evidence type="ECO:0000259" key="15">
    <source>
        <dbReference type="PROSITE" id="PS51726"/>
    </source>
</evidence>
<evidence type="ECO:0000313" key="16">
    <source>
        <dbReference type="EMBL" id="GFR62337.1"/>
    </source>
</evidence>
<dbReference type="InterPro" id="IPR036060">
    <property type="entry name" value="Znf_C2H2C_sf"/>
</dbReference>
<keyword evidence="8" id="KW-0156">Chromatin regulator</keyword>
<keyword evidence="12 13" id="KW-0539">Nucleus</keyword>
<dbReference type="InterPro" id="IPR002515">
    <property type="entry name" value="Znf_C2H2C"/>
</dbReference>
<keyword evidence="4" id="KW-0808">Transferase</keyword>
<dbReference type="FunFam" id="3.30.60.60:FF:000001">
    <property type="entry name" value="Histone acetyltransferase"/>
    <property type="match status" value="1"/>
</dbReference>
<organism evidence="16 17">
    <name type="scientific">Elysia marginata</name>
    <dbReference type="NCBI Taxonomy" id="1093978"/>
    <lineage>
        <taxon>Eukaryota</taxon>
        <taxon>Metazoa</taxon>
        <taxon>Spiralia</taxon>
        <taxon>Lophotrochozoa</taxon>
        <taxon>Mollusca</taxon>
        <taxon>Gastropoda</taxon>
        <taxon>Heterobranchia</taxon>
        <taxon>Euthyneura</taxon>
        <taxon>Panpulmonata</taxon>
        <taxon>Sacoglossa</taxon>
        <taxon>Placobranchoidea</taxon>
        <taxon>Plakobranchidae</taxon>
        <taxon>Elysia</taxon>
    </lineage>
</organism>
<dbReference type="GO" id="GO:0003682">
    <property type="term" value="F:chromatin binding"/>
    <property type="evidence" value="ECO:0007669"/>
    <property type="project" value="TreeGrafter"/>
</dbReference>
<dbReference type="InterPro" id="IPR040706">
    <property type="entry name" value="Zf-MYST"/>
</dbReference>
<proteinExistence type="inferred from homology"/>
<keyword evidence="17" id="KW-1185">Reference proteome</keyword>
<feature type="compositionally biased region" description="Basic and acidic residues" evidence="14">
    <location>
        <begin position="222"/>
        <end position="241"/>
    </location>
</feature>
<evidence type="ECO:0000256" key="3">
    <source>
        <dbReference type="ARBA" id="ARBA00013184"/>
    </source>
</evidence>
<keyword evidence="6" id="KW-0863">Zinc-finger</keyword>
<evidence type="ECO:0000256" key="14">
    <source>
        <dbReference type="SAM" id="MobiDB-lite"/>
    </source>
</evidence>
<evidence type="ECO:0000256" key="4">
    <source>
        <dbReference type="ARBA" id="ARBA00022679"/>
    </source>
</evidence>
<feature type="region of interest" description="Disordered" evidence="14">
    <location>
        <begin position="1"/>
        <end position="116"/>
    </location>
</feature>
<feature type="compositionally biased region" description="Acidic residues" evidence="14">
    <location>
        <begin position="11"/>
        <end position="27"/>
    </location>
</feature>
<keyword evidence="9" id="KW-0007">Acetylation</keyword>
<evidence type="ECO:0000256" key="7">
    <source>
        <dbReference type="ARBA" id="ARBA00022833"/>
    </source>
</evidence>
<gene>
    <name evidence="16" type="ORF">ElyMa_000128400</name>
</gene>
<dbReference type="EC" id="2.3.1.48" evidence="3 13"/>
<dbReference type="Gene3D" id="3.30.60.60">
    <property type="entry name" value="N-acetyl transferase-like"/>
    <property type="match status" value="1"/>
</dbReference>
<evidence type="ECO:0000256" key="8">
    <source>
        <dbReference type="ARBA" id="ARBA00022853"/>
    </source>
</evidence>
<keyword evidence="10" id="KW-0805">Transcription regulation</keyword>
<dbReference type="InterPro" id="IPR050603">
    <property type="entry name" value="MYST_HAT"/>
</dbReference>
<dbReference type="InterPro" id="IPR002717">
    <property type="entry name" value="HAT_MYST-type"/>
</dbReference>
<dbReference type="GO" id="GO:0040029">
    <property type="term" value="P:epigenetic regulation of gene expression"/>
    <property type="evidence" value="ECO:0007669"/>
    <property type="project" value="UniProtKB-ARBA"/>
</dbReference>